<dbReference type="AlphaFoldDB" id="A0AAE1AFL2"/>
<reference evidence="1" key="1">
    <citation type="journal article" date="2023" name="G3 (Bethesda)">
        <title>A reference genome for the long-term kleptoplast-retaining sea slug Elysia crispata morphotype clarki.</title>
        <authorList>
            <person name="Eastman K.E."/>
            <person name="Pendleton A.L."/>
            <person name="Shaikh M.A."/>
            <person name="Suttiyut T."/>
            <person name="Ogas R."/>
            <person name="Tomko P."/>
            <person name="Gavelis G."/>
            <person name="Widhalm J.R."/>
            <person name="Wisecaver J.H."/>
        </authorList>
    </citation>
    <scope>NUCLEOTIDE SEQUENCE</scope>
    <source>
        <strain evidence="1">ECLA1</strain>
    </source>
</reference>
<proteinExistence type="predicted"/>
<evidence type="ECO:0000313" key="1">
    <source>
        <dbReference type="EMBL" id="KAK3787024.1"/>
    </source>
</evidence>
<evidence type="ECO:0000313" key="2">
    <source>
        <dbReference type="Proteomes" id="UP001283361"/>
    </source>
</evidence>
<organism evidence="1 2">
    <name type="scientific">Elysia crispata</name>
    <name type="common">lettuce slug</name>
    <dbReference type="NCBI Taxonomy" id="231223"/>
    <lineage>
        <taxon>Eukaryota</taxon>
        <taxon>Metazoa</taxon>
        <taxon>Spiralia</taxon>
        <taxon>Lophotrochozoa</taxon>
        <taxon>Mollusca</taxon>
        <taxon>Gastropoda</taxon>
        <taxon>Heterobranchia</taxon>
        <taxon>Euthyneura</taxon>
        <taxon>Panpulmonata</taxon>
        <taxon>Sacoglossa</taxon>
        <taxon>Placobranchoidea</taxon>
        <taxon>Plakobranchidae</taxon>
        <taxon>Elysia</taxon>
    </lineage>
</organism>
<comment type="caution">
    <text evidence="1">The sequence shown here is derived from an EMBL/GenBank/DDBJ whole genome shotgun (WGS) entry which is preliminary data.</text>
</comment>
<gene>
    <name evidence="1" type="ORF">RRG08_037302</name>
</gene>
<sequence length="96" mass="10517">MNLLRVKITGREAYRNQSTKLFNISSSPFSNGGPSACDCLAGLLVLLKSSTHCLTCLTNRTLRRVVGQRLTKRLAKLAALKLEHRPSYCGATKIAL</sequence>
<name>A0AAE1AFL2_9GAST</name>
<protein>
    <submittedName>
        <fullName evidence="1">Uncharacterized protein</fullName>
    </submittedName>
</protein>
<keyword evidence="2" id="KW-1185">Reference proteome</keyword>
<dbReference type="EMBL" id="JAWDGP010001912">
    <property type="protein sequence ID" value="KAK3787024.1"/>
    <property type="molecule type" value="Genomic_DNA"/>
</dbReference>
<dbReference type="Proteomes" id="UP001283361">
    <property type="component" value="Unassembled WGS sequence"/>
</dbReference>
<accession>A0AAE1AFL2</accession>